<dbReference type="InterPro" id="IPR001401">
    <property type="entry name" value="Dynamin_GTPase"/>
</dbReference>
<dbReference type="Gene3D" id="3.40.50.300">
    <property type="entry name" value="P-loop containing nucleotide triphosphate hydrolases"/>
    <property type="match status" value="1"/>
</dbReference>
<dbReference type="GO" id="GO:0008017">
    <property type="term" value="F:microtubule binding"/>
    <property type="evidence" value="ECO:0007669"/>
    <property type="project" value="TreeGrafter"/>
</dbReference>
<feature type="domain" description="Dynamin-type G" evidence="5">
    <location>
        <begin position="32"/>
        <end position="324"/>
    </location>
</feature>
<evidence type="ECO:0000313" key="7">
    <source>
        <dbReference type="Proteomes" id="UP000078544"/>
    </source>
</evidence>
<gene>
    <name evidence="6" type="ORF">AAL_04854</name>
</gene>
<sequence length="712" mass="80735">MSVSVKSEPGTFSSPERLHKIDQLREKNVGTHMPLPQLVVVGDQSSGKSSLLETLTGIPFPNAQGLCTRYATQITHRRDVIHDILVSIIPVSPVTDDRKQRLLAYNRSVKSTALLQKEYESIIRQVDILMDIKSKDNPQGRESFSRHILKIESQGPDEDYLTVIDVPGIFRNIEEGVTKDADRKLVMDMVESYVKQERTIILAVLPCNADVMTQEVLSLAEKYDEAGKRTLGVLTKPDLLPERNTKLVVCDLINGKKRPLNLGYYLIVNRGADEVPGNGSNTHEREAVFKTDPWSSLPPDRVGVAALRKRLQDLLHHITDKEFPKLRADARRILAAARESVDSLGSPRQSQRDLRLCLGGMAHDFQSNVRKALEANYSYHSELKEDRSNLVTEIIDITRQFNEDFMAMSSTWSFDSESREQAANYDSESSDSEDSDLESLDEQNNTVISAANIYPELESIIDLSWKPARPKRGLMSFISSYNLAVRRAGGGSPDLLSFFRHQSTKWERMAKFYVSRVILVIHRHINLGLGICEDPKVREGLKSTLEHDLIDRYRAAIKQVVFLVSLERDTKPYTVNGSFDVDVQKALTSRIVKPLQAEAARRGDRLRASDIGPVVERKTDGQHESETIHERLKTYYDIARRRFVNNIFHQAVQHCLLSGPKSPLRLFSWKWVDDLDDKSLESIAVEPHAITGRRKQLKRKIDDLEAALEILR</sequence>
<dbReference type="STRING" id="1081109.A0A162IKE6"/>
<dbReference type="PANTHER" id="PTHR11566">
    <property type="entry name" value="DYNAMIN"/>
    <property type="match status" value="1"/>
</dbReference>
<dbReference type="EMBL" id="AZGY01000010">
    <property type="protein sequence ID" value="KZZ94743.1"/>
    <property type="molecule type" value="Genomic_DNA"/>
</dbReference>
<dbReference type="GO" id="GO:0016020">
    <property type="term" value="C:membrane"/>
    <property type="evidence" value="ECO:0007669"/>
    <property type="project" value="TreeGrafter"/>
</dbReference>
<dbReference type="GO" id="GO:0005525">
    <property type="term" value="F:GTP binding"/>
    <property type="evidence" value="ECO:0007669"/>
    <property type="project" value="InterPro"/>
</dbReference>
<proteinExistence type="predicted"/>
<protein>
    <submittedName>
        <fullName evidence="6">Dynamin, GTPase domain protein</fullName>
    </submittedName>
</protein>
<dbReference type="OrthoDB" id="415706at2759"/>
<dbReference type="Proteomes" id="UP000078544">
    <property type="component" value="Unassembled WGS sequence"/>
</dbReference>
<dbReference type="InterPro" id="IPR022812">
    <property type="entry name" value="Dynamin"/>
</dbReference>
<dbReference type="AlphaFoldDB" id="A0A162IKE6"/>
<dbReference type="InterPro" id="IPR030381">
    <property type="entry name" value="G_DYNAMIN_dom"/>
</dbReference>
<accession>A0A162IKE6</accession>
<keyword evidence="1" id="KW-0547">Nucleotide-binding</keyword>
<dbReference type="GO" id="GO:0016559">
    <property type="term" value="P:peroxisome fission"/>
    <property type="evidence" value="ECO:0007669"/>
    <property type="project" value="TreeGrafter"/>
</dbReference>
<dbReference type="Pfam" id="PF01031">
    <property type="entry name" value="Dynamin_M"/>
    <property type="match status" value="1"/>
</dbReference>
<dbReference type="PANTHER" id="PTHR11566:SF215">
    <property type="entry name" value="DYNAMIN GTPASE"/>
    <property type="match status" value="1"/>
</dbReference>
<feature type="compositionally biased region" description="Acidic residues" evidence="3">
    <location>
        <begin position="428"/>
        <end position="441"/>
    </location>
</feature>
<keyword evidence="7" id="KW-1185">Reference proteome</keyword>
<dbReference type="CDD" id="cd08771">
    <property type="entry name" value="DLP_1"/>
    <property type="match status" value="1"/>
</dbReference>
<evidence type="ECO:0000313" key="6">
    <source>
        <dbReference type="EMBL" id="KZZ94743.1"/>
    </source>
</evidence>
<keyword evidence="2" id="KW-0342">GTP-binding</keyword>
<dbReference type="InterPro" id="IPR027417">
    <property type="entry name" value="P-loop_NTPase"/>
</dbReference>
<dbReference type="GO" id="GO:0003924">
    <property type="term" value="F:GTPase activity"/>
    <property type="evidence" value="ECO:0007669"/>
    <property type="project" value="InterPro"/>
</dbReference>
<dbReference type="GO" id="GO:0006897">
    <property type="term" value="P:endocytosis"/>
    <property type="evidence" value="ECO:0007669"/>
    <property type="project" value="TreeGrafter"/>
</dbReference>
<evidence type="ECO:0000256" key="2">
    <source>
        <dbReference type="ARBA" id="ARBA00023134"/>
    </source>
</evidence>
<dbReference type="GO" id="GO:0048312">
    <property type="term" value="P:intracellular distribution of mitochondria"/>
    <property type="evidence" value="ECO:0007669"/>
    <property type="project" value="TreeGrafter"/>
</dbReference>
<feature type="domain" description="GED" evidence="4">
    <location>
        <begin position="625"/>
        <end position="712"/>
    </location>
</feature>
<dbReference type="SMART" id="SM00053">
    <property type="entry name" value="DYNc"/>
    <property type="match status" value="1"/>
</dbReference>
<dbReference type="GO" id="GO:0005739">
    <property type="term" value="C:mitochondrion"/>
    <property type="evidence" value="ECO:0007669"/>
    <property type="project" value="TreeGrafter"/>
</dbReference>
<dbReference type="PROSITE" id="PS51388">
    <property type="entry name" value="GED"/>
    <property type="match status" value="1"/>
</dbReference>
<dbReference type="Pfam" id="PF00350">
    <property type="entry name" value="Dynamin_N"/>
    <property type="match status" value="1"/>
</dbReference>
<evidence type="ECO:0000259" key="4">
    <source>
        <dbReference type="PROSITE" id="PS51388"/>
    </source>
</evidence>
<dbReference type="InterPro" id="IPR020850">
    <property type="entry name" value="GED_dom"/>
</dbReference>
<dbReference type="PROSITE" id="PS51718">
    <property type="entry name" value="G_DYNAMIN_2"/>
    <property type="match status" value="1"/>
</dbReference>
<organism evidence="6 7">
    <name type="scientific">Moelleriella libera RCEF 2490</name>
    <dbReference type="NCBI Taxonomy" id="1081109"/>
    <lineage>
        <taxon>Eukaryota</taxon>
        <taxon>Fungi</taxon>
        <taxon>Dikarya</taxon>
        <taxon>Ascomycota</taxon>
        <taxon>Pezizomycotina</taxon>
        <taxon>Sordariomycetes</taxon>
        <taxon>Hypocreomycetidae</taxon>
        <taxon>Hypocreales</taxon>
        <taxon>Clavicipitaceae</taxon>
        <taxon>Moelleriella</taxon>
    </lineage>
</organism>
<evidence type="ECO:0000259" key="5">
    <source>
        <dbReference type="PROSITE" id="PS51718"/>
    </source>
</evidence>
<comment type="caution">
    <text evidence="6">The sequence shown here is derived from an EMBL/GenBank/DDBJ whole genome shotgun (WGS) entry which is preliminary data.</text>
</comment>
<dbReference type="InterPro" id="IPR045063">
    <property type="entry name" value="Dynamin_N"/>
</dbReference>
<dbReference type="GO" id="GO:0005874">
    <property type="term" value="C:microtubule"/>
    <property type="evidence" value="ECO:0007669"/>
    <property type="project" value="TreeGrafter"/>
</dbReference>
<evidence type="ECO:0000256" key="3">
    <source>
        <dbReference type="SAM" id="MobiDB-lite"/>
    </source>
</evidence>
<reference evidence="6 7" key="1">
    <citation type="journal article" date="2016" name="Genome Biol. Evol.">
        <title>Divergent and convergent evolution of fungal pathogenicity.</title>
        <authorList>
            <person name="Shang Y."/>
            <person name="Xiao G."/>
            <person name="Zheng P."/>
            <person name="Cen K."/>
            <person name="Zhan S."/>
            <person name="Wang C."/>
        </authorList>
    </citation>
    <scope>NUCLEOTIDE SEQUENCE [LARGE SCALE GENOMIC DNA]</scope>
    <source>
        <strain evidence="6 7">RCEF 2490</strain>
    </source>
</reference>
<feature type="region of interest" description="Disordered" evidence="3">
    <location>
        <begin position="420"/>
        <end position="441"/>
    </location>
</feature>
<dbReference type="InterPro" id="IPR000375">
    <property type="entry name" value="Dynamin_stalk"/>
</dbReference>
<dbReference type="Pfam" id="PF02212">
    <property type="entry name" value="GED"/>
    <property type="match status" value="1"/>
</dbReference>
<dbReference type="GO" id="GO:0000266">
    <property type="term" value="P:mitochondrial fission"/>
    <property type="evidence" value="ECO:0007669"/>
    <property type="project" value="TreeGrafter"/>
</dbReference>
<name>A0A162IKE6_9HYPO</name>
<dbReference type="PRINTS" id="PR00195">
    <property type="entry name" value="DYNAMIN"/>
</dbReference>
<dbReference type="SUPFAM" id="SSF52540">
    <property type="entry name" value="P-loop containing nucleoside triphosphate hydrolases"/>
    <property type="match status" value="1"/>
</dbReference>
<dbReference type="InterPro" id="IPR003130">
    <property type="entry name" value="GED"/>
</dbReference>
<evidence type="ECO:0000256" key="1">
    <source>
        <dbReference type="ARBA" id="ARBA00022741"/>
    </source>
</evidence>